<reference evidence="1" key="1">
    <citation type="submission" date="2018-05" db="EMBL/GenBank/DDBJ databases">
        <authorList>
            <person name="Lanie J.A."/>
            <person name="Ng W.-L."/>
            <person name="Kazmierczak K.M."/>
            <person name="Andrzejewski T.M."/>
            <person name="Davidsen T.M."/>
            <person name="Wayne K.J."/>
            <person name="Tettelin H."/>
            <person name="Glass J.I."/>
            <person name="Rusch D."/>
            <person name="Podicherti R."/>
            <person name="Tsui H.-C.T."/>
            <person name="Winkler M.E."/>
        </authorList>
    </citation>
    <scope>NUCLEOTIDE SEQUENCE</scope>
</reference>
<protein>
    <submittedName>
        <fullName evidence="1">Uncharacterized protein</fullName>
    </submittedName>
</protein>
<accession>A0A381YT81</accession>
<dbReference type="EMBL" id="UINC01018991">
    <property type="protein sequence ID" value="SVA80170.1"/>
    <property type="molecule type" value="Genomic_DNA"/>
</dbReference>
<proteinExistence type="predicted"/>
<organism evidence="1">
    <name type="scientific">marine metagenome</name>
    <dbReference type="NCBI Taxonomy" id="408172"/>
    <lineage>
        <taxon>unclassified sequences</taxon>
        <taxon>metagenomes</taxon>
        <taxon>ecological metagenomes</taxon>
    </lineage>
</organism>
<gene>
    <name evidence="1" type="ORF">METZ01_LOCUS133024</name>
</gene>
<evidence type="ECO:0000313" key="1">
    <source>
        <dbReference type="EMBL" id="SVA80170.1"/>
    </source>
</evidence>
<name>A0A381YT81_9ZZZZ</name>
<dbReference type="AlphaFoldDB" id="A0A381YT81"/>
<sequence>MKGCATNKIIAKKKSANEELDGNITRMIQEMKDEYKKKYQPDISKRYAKPSGWGAIRREINEALKVRKDFDF</sequence>